<gene>
    <name evidence="2" type="ORF">GO986_12500</name>
</gene>
<name>A0A7C9HSI5_9DEIO</name>
<feature type="chain" id="PRO_5028813684" evidence="1">
    <location>
        <begin position="23"/>
        <end position="276"/>
    </location>
</feature>
<comment type="caution">
    <text evidence="2">The sequence shown here is derived from an EMBL/GenBank/DDBJ whole genome shotgun (WGS) entry which is preliminary data.</text>
</comment>
<dbReference type="Proteomes" id="UP000483286">
    <property type="component" value="Unassembled WGS sequence"/>
</dbReference>
<dbReference type="EMBL" id="WQLB01000016">
    <property type="protein sequence ID" value="MVN87587.1"/>
    <property type="molecule type" value="Genomic_DNA"/>
</dbReference>
<evidence type="ECO:0000313" key="2">
    <source>
        <dbReference type="EMBL" id="MVN87587.1"/>
    </source>
</evidence>
<protein>
    <submittedName>
        <fullName evidence="2">Uncharacterized protein</fullName>
    </submittedName>
</protein>
<keyword evidence="3" id="KW-1185">Reference proteome</keyword>
<keyword evidence="1" id="KW-0732">Signal</keyword>
<feature type="signal peptide" evidence="1">
    <location>
        <begin position="1"/>
        <end position="22"/>
    </location>
</feature>
<accession>A0A7C9HSI5</accession>
<sequence>MNTKTNLCLSLLFALASTSAHAATVPAALQGQWEYGYVSPIEYYDPSTGKYAEGSGTSEIIRIKADGSYERNGIIVVSTYGCTSKLLTTSKGKVTLKGNILTFTPTTAHNKGYNCSPSKVYENHKLTPSVFTWKINGETLSLGDPKGEARDSLYNRPRLLGGTAADQKERRVTGLLSAPQGHSLKGAMVIACRVDLGCADEGSIRFVTLSGTGHQQSFSIDGLEATPYELLAWEDTNGNGEPDEGDWVDAASAKGQTGITLTPPMTNVSLKLELWR</sequence>
<evidence type="ECO:0000256" key="1">
    <source>
        <dbReference type="SAM" id="SignalP"/>
    </source>
</evidence>
<dbReference type="RefSeq" id="WP_157459642.1">
    <property type="nucleotide sequence ID" value="NZ_WQLB01000016.1"/>
</dbReference>
<evidence type="ECO:0000313" key="3">
    <source>
        <dbReference type="Proteomes" id="UP000483286"/>
    </source>
</evidence>
<proteinExistence type="predicted"/>
<organism evidence="2 3">
    <name type="scientific">Deinococcus arboris</name>
    <dbReference type="NCBI Taxonomy" id="2682977"/>
    <lineage>
        <taxon>Bacteria</taxon>
        <taxon>Thermotogati</taxon>
        <taxon>Deinococcota</taxon>
        <taxon>Deinococci</taxon>
        <taxon>Deinococcales</taxon>
        <taxon>Deinococcaceae</taxon>
        <taxon>Deinococcus</taxon>
    </lineage>
</organism>
<dbReference type="AlphaFoldDB" id="A0A7C9HSI5"/>
<reference evidence="2 3" key="1">
    <citation type="submission" date="2019-12" db="EMBL/GenBank/DDBJ databases">
        <title>Deinococcus sp. HMF7620 Genome sequencing and assembly.</title>
        <authorList>
            <person name="Kang H."/>
            <person name="Kim H."/>
            <person name="Joh K."/>
        </authorList>
    </citation>
    <scope>NUCLEOTIDE SEQUENCE [LARGE SCALE GENOMIC DNA]</scope>
    <source>
        <strain evidence="2 3">HMF7620</strain>
    </source>
</reference>